<name>A0AAD7HBU7_9AGAR</name>
<gene>
    <name evidence="1" type="ORF">B0H16DRAFT_1741387</name>
</gene>
<accession>A0AAD7HBU7</accession>
<reference evidence="1" key="1">
    <citation type="submission" date="2023-03" db="EMBL/GenBank/DDBJ databases">
        <title>Massive genome expansion in bonnet fungi (Mycena s.s.) driven by repeated elements and novel gene families across ecological guilds.</title>
        <authorList>
            <consortium name="Lawrence Berkeley National Laboratory"/>
            <person name="Harder C.B."/>
            <person name="Miyauchi S."/>
            <person name="Viragh M."/>
            <person name="Kuo A."/>
            <person name="Thoen E."/>
            <person name="Andreopoulos B."/>
            <person name="Lu D."/>
            <person name="Skrede I."/>
            <person name="Drula E."/>
            <person name="Henrissat B."/>
            <person name="Morin E."/>
            <person name="Kohler A."/>
            <person name="Barry K."/>
            <person name="LaButti K."/>
            <person name="Morin E."/>
            <person name="Salamov A."/>
            <person name="Lipzen A."/>
            <person name="Mereny Z."/>
            <person name="Hegedus B."/>
            <person name="Baldrian P."/>
            <person name="Stursova M."/>
            <person name="Weitz H."/>
            <person name="Taylor A."/>
            <person name="Grigoriev I.V."/>
            <person name="Nagy L.G."/>
            <person name="Martin F."/>
            <person name="Kauserud H."/>
        </authorList>
    </citation>
    <scope>NUCLEOTIDE SEQUENCE</scope>
    <source>
        <strain evidence="1">CBHHK182m</strain>
    </source>
</reference>
<dbReference type="Proteomes" id="UP001215598">
    <property type="component" value="Unassembled WGS sequence"/>
</dbReference>
<dbReference type="EMBL" id="JARKIB010000294">
    <property type="protein sequence ID" value="KAJ7716295.1"/>
    <property type="molecule type" value="Genomic_DNA"/>
</dbReference>
<organism evidence="1 2">
    <name type="scientific">Mycena metata</name>
    <dbReference type="NCBI Taxonomy" id="1033252"/>
    <lineage>
        <taxon>Eukaryota</taxon>
        <taxon>Fungi</taxon>
        <taxon>Dikarya</taxon>
        <taxon>Basidiomycota</taxon>
        <taxon>Agaricomycotina</taxon>
        <taxon>Agaricomycetes</taxon>
        <taxon>Agaricomycetidae</taxon>
        <taxon>Agaricales</taxon>
        <taxon>Marasmiineae</taxon>
        <taxon>Mycenaceae</taxon>
        <taxon>Mycena</taxon>
    </lineage>
</organism>
<protein>
    <submittedName>
        <fullName evidence="1">Uncharacterized protein</fullName>
    </submittedName>
</protein>
<proteinExistence type="predicted"/>
<evidence type="ECO:0000313" key="2">
    <source>
        <dbReference type="Proteomes" id="UP001215598"/>
    </source>
</evidence>
<dbReference type="AlphaFoldDB" id="A0AAD7HBU7"/>
<comment type="caution">
    <text evidence="1">The sequence shown here is derived from an EMBL/GenBank/DDBJ whole genome shotgun (WGS) entry which is preliminary data.</text>
</comment>
<keyword evidence="2" id="KW-1185">Reference proteome</keyword>
<evidence type="ECO:0000313" key="1">
    <source>
        <dbReference type="EMBL" id="KAJ7716295.1"/>
    </source>
</evidence>
<sequence>MAPPSRWPSPSSGIVRECRFGGPLLSLVALKEHPSLQLQSLSDLPFSVRRLATLAASGSDSHLSELAWRINPPRECSFRLLPVIWANLDPARIPHTEKLDSGPPTSETVAVLDIALRSLALLKQVKNVPSGVYAELWPRVRKWTELLQVYYSLVSFPSRVDTLPLEIETDWFRVRILELISLMLSDAGATPNIYTFLGRTWAGLNLEYILESWLTALW</sequence>